<evidence type="ECO:0000256" key="1">
    <source>
        <dbReference type="SAM" id="MobiDB-lite"/>
    </source>
</evidence>
<feature type="region of interest" description="Disordered" evidence="1">
    <location>
        <begin position="99"/>
        <end position="129"/>
    </location>
</feature>
<reference evidence="2 3" key="1">
    <citation type="submission" date="2011-07" db="EMBL/GenBank/DDBJ databases">
        <authorList>
            <person name="Coyne R."/>
            <person name="Brami D."/>
            <person name="Johnson J."/>
            <person name="Hostetler J."/>
            <person name="Hannick L."/>
            <person name="Clark T."/>
            <person name="Cassidy-Hanley D."/>
            <person name="Inman J."/>
        </authorList>
    </citation>
    <scope>NUCLEOTIDE SEQUENCE [LARGE SCALE GENOMIC DNA]</scope>
    <source>
        <strain evidence="2 3">G5</strain>
    </source>
</reference>
<dbReference type="GeneID" id="14906092"/>
<organism evidence="2 3">
    <name type="scientific">Ichthyophthirius multifiliis</name>
    <name type="common">White spot disease agent</name>
    <name type="synonym">Ich</name>
    <dbReference type="NCBI Taxonomy" id="5932"/>
    <lineage>
        <taxon>Eukaryota</taxon>
        <taxon>Sar</taxon>
        <taxon>Alveolata</taxon>
        <taxon>Ciliophora</taxon>
        <taxon>Intramacronucleata</taxon>
        <taxon>Oligohymenophorea</taxon>
        <taxon>Hymenostomatida</taxon>
        <taxon>Ophryoglenina</taxon>
        <taxon>Ichthyophthirius</taxon>
    </lineage>
</organism>
<dbReference type="RefSeq" id="XP_004031212.1">
    <property type="nucleotide sequence ID" value="XM_004031164.1"/>
</dbReference>
<dbReference type="Proteomes" id="UP000008983">
    <property type="component" value="Unassembled WGS sequence"/>
</dbReference>
<gene>
    <name evidence="2" type="ORF">IMG5_144950</name>
</gene>
<accession>G0QXS5</accession>
<dbReference type="AlphaFoldDB" id="G0QXS5"/>
<dbReference type="EMBL" id="GL984087">
    <property type="protein sequence ID" value="EGR29976.1"/>
    <property type="molecule type" value="Genomic_DNA"/>
</dbReference>
<dbReference type="InParanoid" id="G0QXS5"/>
<protein>
    <submittedName>
        <fullName evidence="2">Uncharacterized protein</fullName>
    </submittedName>
</protein>
<keyword evidence="3" id="KW-1185">Reference proteome</keyword>
<name>G0QXS5_ICHMU</name>
<evidence type="ECO:0000313" key="2">
    <source>
        <dbReference type="EMBL" id="EGR29976.1"/>
    </source>
</evidence>
<feature type="compositionally biased region" description="Basic and acidic residues" evidence="1">
    <location>
        <begin position="106"/>
        <end position="129"/>
    </location>
</feature>
<evidence type="ECO:0000313" key="3">
    <source>
        <dbReference type="Proteomes" id="UP000008983"/>
    </source>
</evidence>
<sequence>MQKTNKKISIKKQNKRNVQTPNVNKNILTIQNQENKQKIYINLIKSIYVNYMNKAKHVMKKNNFVYLHMEKKIYGYIYFFKKKLIQKIKIQNFQNNEDNNFQKQNEFQRKPKEEFQRKPKEDKLEKKEKKEIKQQKFELQYKNSNRTNQNINNNIQQRSYEQEEIDFDKKEQQLMQEINQNEDQVFSNCSEWESDTQENESFSLNKEEQNKIQNLKKRIIGIIFIKIMNF</sequence>
<proteinExistence type="predicted"/>